<dbReference type="GO" id="GO:0009626">
    <property type="term" value="P:plant-type hypersensitive response"/>
    <property type="evidence" value="ECO:0007669"/>
    <property type="project" value="UniProtKB-ARBA"/>
</dbReference>
<feature type="compositionally biased region" description="Basic and acidic residues" evidence="7">
    <location>
        <begin position="972"/>
        <end position="982"/>
    </location>
</feature>
<dbReference type="Gene3D" id="3.80.10.10">
    <property type="entry name" value="Ribonuclease Inhibitor"/>
    <property type="match status" value="1"/>
</dbReference>
<keyword evidence="4" id="KW-0547">Nucleotide-binding</keyword>
<evidence type="ECO:0000256" key="2">
    <source>
        <dbReference type="ARBA" id="ARBA00022614"/>
    </source>
</evidence>
<reference evidence="12" key="1">
    <citation type="submission" date="2020-05" db="EMBL/GenBank/DDBJ databases">
        <title>WGS assembly of Panicum virgatum.</title>
        <authorList>
            <person name="Lovell J.T."/>
            <person name="Jenkins J."/>
            <person name="Shu S."/>
            <person name="Juenger T.E."/>
            <person name="Schmutz J."/>
        </authorList>
    </citation>
    <scope>NUCLEOTIDE SEQUENCE</scope>
    <source>
        <strain evidence="12">AP13</strain>
    </source>
</reference>
<dbReference type="InterPro" id="IPR002182">
    <property type="entry name" value="NB-ARC"/>
</dbReference>
<sequence length="982" mass="109386">MAMERASLAAGAMASLAAKLNSIIMPRYELMAGARADALFLRAELGSMHAFLERLSAAPGPDAQARAWAREVRELAHDVEDAVDEFTHRVDAAPPPNDNHGHGRPGTLQGFVSRVARLASAAWTRLRLANELKGLKARAAEVSERRSRYKYGEDIDAPSGDRAAAADPRINALYADAPDLVGVGGPVGDIAGWVMGGAATATTLKVLSIVGPGGLGKTTLAMEVFRRVGGQFGCRAFAPVSQKLDMKKLLKDLLSQVAHGGADGVDTWEEGQLIRKLRECLINRRYLIIIDDVWSKLAWEKVRCAIPQNNHGSRLLITTRIESVAKSCCSDPDDRIYRIEPLNESDSRVLFFKRIFGDKEGCPPQLKEVSNQILKKCCGSPLAIISIASLLASKPVMLKEQWEKLLISIGSALEKNPDLEGMKQILSLSYYDLPYHLKICLLYLSLYPEDFKIERDSLIQQWIAEGFVGVERCLSLEDVAEGYFNELINRSMVQPMDIKSDGRAHACRVHDVMLELIVSKAIEENFVTLIGGHPVPTSFVQGNVRRLSIQCDSEIPKIQGGMNLYHVRTLTSFAQASLVPPLSEFRVLRVLNLEGCQGFSENSLKEISNLFQLKYLSLQGTWISNLLPQIGDLQTLETLDIRDTNIEELPGTITGLDQLKYILSGGYAWGKVKVPEGIGRMTSLRAISGLDICRSSASAVQELGNLKSLMELAINWTDFTSGNVKHQEAMMTTLGKLGTNNLQSFAICSRNLNSLEFLDSWSPPPSRLQKFRLSAYYFLPRVPRWMAPLYNLIDLNINIAELTDEEILILRELPSLLYLDLWLKSPQKDDTIVIHGVGFPYLKELLFSCEGTCLMFEPAAMPKLERLSTTVNVIRAKAYSLQFGIEHLKSLKQINIQVLCYGASASDIKHVEQAISTTVRYHPNHPRMNIEKRGVDLNLEERNKREHSENKNMEKHASKEDINHTNKKRRKLQIEEHHSSSA</sequence>
<dbReference type="OrthoDB" id="611041at2759"/>
<keyword evidence="5" id="KW-0611">Plant defense</keyword>
<dbReference type="AlphaFoldDB" id="A0A8T0PLY5"/>
<evidence type="ECO:0000259" key="11">
    <source>
        <dbReference type="Pfam" id="PF23598"/>
    </source>
</evidence>
<evidence type="ECO:0000259" key="9">
    <source>
        <dbReference type="Pfam" id="PF18052"/>
    </source>
</evidence>
<evidence type="ECO:0000259" key="10">
    <source>
        <dbReference type="Pfam" id="PF23559"/>
    </source>
</evidence>
<dbReference type="Pfam" id="PF23559">
    <property type="entry name" value="WHD_DRP"/>
    <property type="match status" value="1"/>
</dbReference>
<accession>A0A8T0PLY5</accession>
<dbReference type="InterPro" id="IPR032675">
    <property type="entry name" value="LRR_dom_sf"/>
</dbReference>
<dbReference type="Proteomes" id="UP000823388">
    <property type="component" value="Chromosome 8K"/>
</dbReference>
<feature type="domain" description="NB-ARC" evidence="8">
    <location>
        <begin position="203"/>
        <end position="356"/>
    </location>
</feature>
<feature type="domain" description="Disease resistance R13L4/SHOC-2-like LRR" evidence="11">
    <location>
        <begin position="566"/>
        <end position="927"/>
    </location>
</feature>
<evidence type="ECO:0000256" key="7">
    <source>
        <dbReference type="SAM" id="MobiDB-lite"/>
    </source>
</evidence>
<dbReference type="Pfam" id="PF00931">
    <property type="entry name" value="NB-ARC"/>
    <property type="match status" value="1"/>
</dbReference>
<evidence type="ECO:0000313" key="12">
    <source>
        <dbReference type="EMBL" id="KAG2562630.1"/>
    </source>
</evidence>
<dbReference type="Pfam" id="PF23598">
    <property type="entry name" value="LRR_14"/>
    <property type="match status" value="1"/>
</dbReference>
<feature type="domain" description="Disease resistance N-terminal" evidence="9">
    <location>
        <begin position="12"/>
        <end position="93"/>
    </location>
</feature>
<dbReference type="PANTHER" id="PTHR23155:SF1228">
    <property type="entry name" value="NB-ARC DOMAIN CONTAINING PROTEIN, EXPRESSED"/>
    <property type="match status" value="1"/>
</dbReference>
<dbReference type="Gene3D" id="1.20.5.4130">
    <property type="match status" value="1"/>
</dbReference>
<dbReference type="InterPro" id="IPR036388">
    <property type="entry name" value="WH-like_DNA-bd_sf"/>
</dbReference>
<dbReference type="GO" id="GO:0042742">
    <property type="term" value="P:defense response to bacterium"/>
    <property type="evidence" value="ECO:0007669"/>
    <property type="project" value="UniProtKB-ARBA"/>
</dbReference>
<evidence type="ECO:0000256" key="4">
    <source>
        <dbReference type="ARBA" id="ARBA00022741"/>
    </source>
</evidence>
<evidence type="ECO:0000259" key="8">
    <source>
        <dbReference type="Pfam" id="PF00931"/>
    </source>
</evidence>
<dbReference type="InterPro" id="IPR027417">
    <property type="entry name" value="P-loop_NTPase"/>
</dbReference>
<keyword evidence="2" id="KW-0433">Leucine-rich repeat</keyword>
<dbReference type="InterPro" id="IPR038005">
    <property type="entry name" value="RX-like_CC"/>
</dbReference>
<dbReference type="Pfam" id="PF18052">
    <property type="entry name" value="Rx_N"/>
    <property type="match status" value="1"/>
</dbReference>
<feature type="domain" description="Disease resistance protein winged helix" evidence="10">
    <location>
        <begin position="446"/>
        <end position="517"/>
    </location>
</feature>
<name>A0A8T0PLY5_PANVG</name>
<dbReference type="GO" id="GO:0002758">
    <property type="term" value="P:innate immune response-activating signaling pathway"/>
    <property type="evidence" value="ECO:0007669"/>
    <property type="project" value="UniProtKB-ARBA"/>
</dbReference>
<evidence type="ECO:0000256" key="6">
    <source>
        <dbReference type="ARBA" id="ARBA00023054"/>
    </source>
</evidence>
<dbReference type="InterPro" id="IPR044974">
    <property type="entry name" value="Disease_R_plants"/>
</dbReference>
<dbReference type="InterPro" id="IPR041118">
    <property type="entry name" value="Rx_N"/>
</dbReference>
<dbReference type="InterPro" id="IPR055414">
    <property type="entry name" value="LRR_R13L4/SHOC2-like"/>
</dbReference>
<dbReference type="Gene3D" id="1.10.10.10">
    <property type="entry name" value="Winged helix-like DNA-binding domain superfamily/Winged helix DNA-binding domain"/>
    <property type="match status" value="1"/>
</dbReference>
<dbReference type="FunFam" id="1.10.10.10:FF:000322">
    <property type="entry name" value="Probable disease resistance protein At1g63360"/>
    <property type="match status" value="1"/>
</dbReference>
<comment type="caution">
    <text evidence="12">The sequence shown here is derived from an EMBL/GenBank/DDBJ whole genome shotgun (WGS) entry which is preliminary data.</text>
</comment>
<dbReference type="PRINTS" id="PR00364">
    <property type="entry name" value="DISEASERSIST"/>
</dbReference>
<evidence type="ECO:0000256" key="3">
    <source>
        <dbReference type="ARBA" id="ARBA00022737"/>
    </source>
</evidence>
<dbReference type="EMBL" id="CM029051">
    <property type="protein sequence ID" value="KAG2562630.1"/>
    <property type="molecule type" value="Genomic_DNA"/>
</dbReference>
<dbReference type="PANTHER" id="PTHR23155">
    <property type="entry name" value="DISEASE RESISTANCE PROTEIN RP"/>
    <property type="match status" value="1"/>
</dbReference>
<proteinExistence type="inferred from homology"/>
<organism evidence="12 13">
    <name type="scientific">Panicum virgatum</name>
    <name type="common">Blackwell switchgrass</name>
    <dbReference type="NCBI Taxonomy" id="38727"/>
    <lineage>
        <taxon>Eukaryota</taxon>
        <taxon>Viridiplantae</taxon>
        <taxon>Streptophyta</taxon>
        <taxon>Embryophyta</taxon>
        <taxon>Tracheophyta</taxon>
        <taxon>Spermatophyta</taxon>
        <taxon>Magnoliopsida</taxon>
        <taxon>Liliopsida</taxon>
        <taxon>Poales</taxon>
        <taxon>Poaceae</taxon>
        <taxon>PACMAD clade</taxon>
        <taxon>Panicoideae</taxon>
        <taxon>Panicodae</taxon>
        <taxon>Paniceae</taxon>
        <taxon>Panicinae</taxon>
        <taxon>Panicum</taxon>
        <taxon>Panicum sect. Hiantes</taxon>
    </lineage>
</organism>
<dbReference type="Gene3D" id="1.10.8.430">
    <property type="entry name" value="Helical domain of apoptotic protease-activating factors"/>
    <property type="match status" value="1"/>
</dbReference>
<keyword evidence="3" id="KW-0677">Repeat</keyword>
<evidence type="ECO:0000313" key="13">
    <source>
        <dbReference type="Proteomes" id="UP000823388"/>
    </source>
</evidence>
<dbReference type="InterPro" id="IPR042197">
    <property type="entry name" value="Apaf_helical"/>
</dbReference>
<dbReference type="GO" id="GO:0043531">
    <property type="term" value="F:ADP binding"/>
    <property type="evidence" value="ECO:0007669"/>
    <property type="project" value="InterPro"/>
</dbReference>
<comment type="similarity">
    <text evidence="1">Belongs to the disease resistance NB-LRR family.</text>
</comment>
<evidence type="ECO:0000256" key="5">
    <source>
        <dbReference type="ARBA" id="ARBA00022821"/>
    </source>
</evidence>
<protein>
    <submittedName>
        <fullName evidence="12">Uncharacterized protein</fullName>
    </submittedName>
</protein>
<feature type="region of interest" description="Disordered" evidence="7">
    <location>
        <begin position="940"/>
        <end position="982"/>
    </location>
</feature>
<dbReference type="SUPFAM" id="SSF52058">
    <property type="entry name" value="L domain-like"/>
    <property type="match status" value="1"/>
</dbReference>
<keyword evidence="6" id="KW-0175">Coiled coil</keyword>
<dbReference type="SUPFAM" id="SSF52540">
    <property type="entry name" value="P-loop containing nucleoside triphosphate hydrolases"/>
    <property type="match status" value="1"/>
</dbReference>
<dbReference type="CDD" id="cd14798">
    <property type="entry name" value="RX-CC_like"/>
    <property type="match status" value="1"/>
</dbReference>
<dbReference type="InterPro" id="IPR058922">
    <property type="entry name" value="WHD_DRP"/>
</dbReference>
<dbReference type="Gene3D" id="3.40.50.300">
    <property type="entry name" value="P-loop containing nucleotide triphosphate hydrolases"/>
    <property type="match status" value="1"/>
</dbReference>
<evidence type="ECO:0000256" key="1">
    <source>
        <dbReference type="ARBA" id="ARBA00008894"/>
    </source>
</evidence>
<feature type="compositionally biased region" description="Basic and acidic residues" evidence="7">
    <location>
        <begin position="940"/>
        <end position="964"/>
    </location>
</feature>
<keyword evidence="13" id="KW-1185">Reference proteome</keyword>
<gene>
    <name evidence="12" type="ORF">PVAP13_8KG269300</name>
</gene>